<gene>
    <name evidence="3" type="ORF">IFDJLNFL_0172</name>
    <name evidence="4" type="ORF">MTDSW087_02694</name>
</gene>
<evidence type="ECO:0000313" key="5">
    <source>
        <dbReference type="Proteomes" id="UP000401717"/>
    </source>
</evidence>
<evidence type="ECO:0000256" key="2">
    <source>
        <dbReference type="SAM" id="SignalP"/>
    </source>
</evidence>
<reference evidence="3" key="3">
    <citation type="submission" date="2021-08" db="EMBL/GenBank/DDBJ databases">
        <authorList>
            <person name="Tani A."/>
            <person name="Ola A."/>
            <person name="Ogura Y."/>
            <person name="Katsura K."/>
            <person name="Hayashi T."/>
        </authorList>
    </citation>
    <scope>NUCLEOTIDE SEQUENCE</scope>
    <source>
        <strain evidence="3">DSM 22415</strain>
    </source>
</reference>
<feature type="compositionally biased region" description="Polar residues" evidence="1">
    <location>
        <begin position="35"/>
        <end position="46"/>
    </location>
</feature>
<feature type="chain" id="PRO_5021840512" evidence="2">
    <location>
        <begin position="26"/>
        <end position="87"/>
    </location>
</feature>
<dbReference type="RefSeq" id="WP_144764620.1">
    <property type="nucleotide sequence ID" value="NZ_BPQI01000004.1"/>
</dbReference>
<evidence type="ECO:0000313" key="4">
    <source>
        <dbReference type="EMBL" id="VUF12997.1"/>
    </source>
</evidence>
<dbReference type="AlphaFoldDB" id="A0A564FYD6"/>
<feature type="region of interest" description="Disordered" evidence="1">
    <location>
        <begin position="25"/>
        <end position="76"/>
    </location>
</feature>
<feature type="compositionally biased region" description="Basic and acidic residues" evidence="1">
    <location>
        <begin position="59"/>
        <end position="76"/>
    </location>
</feature>
<name>A0A564FYD6_9HYPH</name>
<reference evidence="4 5" key="1">
    <citation type="submission" date="2019-06" db="EMBL/GenBank/DDBJ databases">
        <authorList>
            <person name="Rodrigo-Torres L."/>
            <person name="Arahal R. D."/>
            <person name="Lucena T."/>
        </authorList>
    </citation>
    <scope>NUCLEOTIDE SEQUENCE [LARGE SCALE GENOMIC DNA]</scope>
    <source>
        <strain evidence="4 5">SW08-7</strain>
    </source>
</reference>
<evidence type="ECO:0000313" key="6">
    <source>
        <dbReference type="Proteomes" id="UP001055303"/>
    </source>
</evidence>
<evidence type="ECO:0000313" key="3">
    <source>
        <dbReference type="EMBL" id="GJD54302.1"/>
    </source>
</evidence>
<dbReference type="EMBL" id="CABFVH010000015">
    <property type="protein sequence ID" value="VUF12997.1"/>
    <property type="molecule type" value="Genomic_DNA"/>
</dbReference>
<accession>A0A564FYD6</accession>
<feature type="signal peptide" evidence="2">
    <location>
        <begin position="1"/>
        <end position="25"/>
    </location>
</feature>
<dbReference type="Proteomes" id="UP000401717">
    <property type="component" value="Unassembled WGS sequence"/>
</dbReference>
<dbReference type="OrthoDB" id="8005857at2"/>
<reference evidence="3" key="2">
    <citation type="journal article" date="2021" name="Front. Microbiol.">
        <title>Comprehensive Comparative Genomics and Phenotyping of Methylobacterium Species.</title>
        <authorList>
            <person name="Alessa O."/>
            <person name="Ogura Y."/>
            <person name="Fujitani Y."/>
            <person name="Takami H."/>
            <person name="Hayashi T."/>
            <person name="Sahin N."/>
            <person name="Tani A."/>
        </authorList>
    </citation>
    <scope>NUCLEOTIDE SEQUENCE</scope>
    <source>
        <strain evidence="3">DSM 22415</strain>
    </source>
</reference>
<proteinExistence type="predicted"/>
<organism evidence="4 5">
    <name type="scientific">Methylobacterium dankookense</name>
    <dbReference type="NCBI Taxonomy" id="560405"/>
    <lineage>
        <taxon>Bacteria</taxon>
        <taxon>Pseudomonadati</taxon>
        <taxon>Pseudomonadota</taxon>
        <taxon>Alphaproteobacteria</taxon>
        <taxon>Hyphomicrobiales</taxon>
        <taxon>Methylobacteriaceae</taxon>
        <taxon>Methylobacterium</taxon>
    </lineage>
</organism>
<dbReference type="EMBL" id="BPQI01000004">
    <property type="protein sequence ID" value="GJD54302.1"/>
    <property type="molecule type" value="Genomic_DNA"/>
</dbReference>
<protein>
    <submittedName>
        <fullName evidence="4">Uncharacterized protein</fullName>
    </submittedName>
</protein>
<keyword evidence="6" id="KW-1185">Reference proteome</keyword>
<keyword evidence="2" id="KW-0732">Signal</keyword>
<evidence type="ECO:0000256" key="1">
    <source>
        <dbReference type="SAM" id="MobiDB-lite"/>
    </source>
</evidence>
<sequence length="87" mass="8770">MFRPTPVLWLAALVAAAPAAAFAQAQTGTGGGPASTVTAPNTSSVGRTMPPAAGTGAGTREERTERTPQMKDDDRIQKGICIGCGAK</sequence>
<dbReference type="Proteomes" id="UP001055303">
    <property type="component" value="Unassembled WGS sequence"/>
</dbReference>